<dbReference type="GO" id="GO:0045505">
    <property type="term" value="F:dynein intermediate chain binding"/>
    <property type="evidence" value="ECO:0007669"/>
    <property type="project" value="InterPro"/>
</dbReference>
<feature type="domain" description="Dynein heavy chain tail" evidence="2">
    <location>
        <begin position="115"/>
        <end position="304"/>
    </location>
</feature>
<reference evidence="3 4" key="2">
    <citation type="submission" date="2018-11" db="EMBL/GenBank/DDBJ databases">
        <authorList>
            <consortium name="Pathogen Informatics"/>
        </authorList>
    </citation>
    <scope>NUCLEOTIDE SEQUENCE [LARGE SCALE GENOMIC DNA]</scope>
</reference>
<dbReference type="WBParaSite" id="HNAJ_0000302701-mRNA-1">
    <property type="protein sequence ID" value="HNAJ_0000302701-mRNA-1"/>
    <property type="gene ID" value="HNAJ_0000302701"/>
</dbReference>
<dbReference type="PANTHER" id="PTHR46532">
    <property type="entry name" value="MALE FERTILITY FACTOR KL5"/>
    <property type="match status" value="1"/>
</dbReference>
<dbReference type="GO" id="GO:0051959">
    <property type="term" value="F:dynein light intermediate chain binding"/>
    <property type="evidence" value="ECO:0007669"/>
    <property type="project" value="InterPro"/>
</dbReference>
<dbReference type="AlphaFoldDB" id="A0A0R3T7I9"/>
<dbReference type="GO" id="GO:0005858">
    <property type="term" value="C:axonemal dynein complex"/>
    <property type="evidence" value="ECO:0007669"/>
    <property type="project" value="TreeGrafter"/>
</dbReference>
<protein>
    <submittedName>
        <fullName evidence="5">DHC_N1 domain-containing protein</fullName>
    </submittedName>
</protein>
<name>A0A0R3T7I9_RODNA</name>
<evidence type="ECO:0000313" key="3">
    <source>
        <dbReference type="EMBL" id="VDN98885.1"/>
    </source>
</evidence>
<evidence type="ECO:0000313" key="5">
    <source>
        <dbReference type="WBParaSite" id="HNAJ_0000302701-mRNA-1"/>
    </source>
</evidence>
<dbReference type="InterPro" id="IPR026983">
    <property type="entry name" value="DHC"/>
</dbReference>
<organism evidence="5">
    <name type="scientific">Rodentolepis nana</name>
    <name type="common">Dwarf tapeworm</name>
    <name type="synonym">Hymenolepis nana</name>
    <dbReference type="NCBI Taxonomy" id="102285"/>
    <lineage>
        <taxon>Eukaryota</taxon>
        <taxon>Metazoa</taxon>
        <taxon>Spiralia</taxon>
        <taxon>Lophotrochozoa</taxon>
        <taxon>Platyhelminthes</taxon>
        <taxon>Cestoda</taxon>
        <taxon>Eucestoda</taxon>
        <taxon>Cyclophyllidea</taxon>
        <taxon>Hymenolepididae</taxon>
        <taxon>Rodentolepis</taxon>
    </lineage>
</organism>
<dbReference type="STRING" id="102285.A0A0R3T7I9"/>
<evidence type="ECO:0000259" key="2">
    <source>
        <dbReference type="Pfam" id="PF08385"/>
    </source>
</evidence>
<reference evidence="5" key="1">
    <citation type="submission" date="2017-02" db="UniProtKB">
        <authorList>
            <consortium name="WormBaseParasite"/>
        </authorList>
    </citation>
    <scope>IDENTIFICATION</scope>
</reference>
<gene>
    <name evidence="3" type="ORF">HNAJ_LOCUS3026</name>
</gene>
<evidence type="ECO:0000313" key="4">
    <source>
        <dbReference type="Proteomes" id="UP000278807"/>
    </source>
</evidence>
<dbReference type="GO" id="GO:0007018">
    <property type="term" value="P:microtubule-based movement"/>
    <property type="evidence" value="ECO:0007669"/>
    <property type="project" value="InterPro"/>
</dbReference>
<dbReference type="EMBL" id="UZAE01001658">
    <property type="protein sequence ID" value="VDN98885.1"/>
    <property type="molecule type" value="Genomic_DNA"/>
</dbReference>
<dbReference type="Proteomes" id="UP000278807">
    <property type="component" value="Unassembled WGS sequence"/>
</dbReference>
<keyword evidence="4" id="KW-1185">Reference proteome</keyword>
<dbReference type="PANTHER" id="PTHR46532:SF11">
    <property type="entry name" value="DYNEIN AXONEMAL HEAVY CHAIN 12"/>
    <property type="match status" value="1"/>
</dbReference>
<dbReference type="Pfam" id="PF08385">
    <property type="entry name" value="DHC_N1"/>
    <property type="match status" value="1"/>
</dbReference>
<sequence length="833" mass="95352">MKGFKYPKRSSVAMGEDKEKPLSAKSSGRGVEQVTPEGNVKGDTKPLSGVQEPQETPPMVATRKDTPRSAFIKKAMTKCPLVTTIPNKLDNATLECSNTPRSQATFNGTYLLAPPGCKNMPPVAGHLMWSSGISQRLDASRSLLDSVEHPSMHSKRADRIRNIITHFKSKLLENDERIFDDWARRVSEICVEGLSKPLLSRLPDGSLFSVNFDPNLATTLSEVKYLLNLAGTNIPDPALRLYEYRSTLRKYKLCLDALVSRYTHLRTGLPKSEAALIATELSHIEKLLQEGSTKLIWSDEGAWDHIATARDITNDLFQRVKQAEDNFCTIQKIMSTWTKEPLFERRGGKAENQLERTGKFEKRRIEIKEAGEKVENLLEANRCLFKANTESRTWKIYIQVVCNVVSKGFVEAIRCSLEYLLSETNKENTAIHPLFEIQMDLKMNAINFIPALDQGPDTTFFDICNGILDDIYKQADQMKRIDVHTDGPQTYKVDTNLIFFGITPLMDENPDLEELRQTFVERIEAVVQSAQEFHNSMESFAYLWTENREESLKAFLNEKIDESDSDKSQPVPSLDRFKAKIDEYENIYLEISNMEDTILVEPWFKIDAKRFKQSLINCVKRWSLLFKKYLVNFLETSLRDLDNFIKTSGKNLEEDPSPGDYDRLIEIMSCLGAVKSRQANTDEMFEPLKRTVDLLQSYGQEVTPEILSLTEVSYILVAVKPDNQLALIISGFSQDTAKDMGEAEHELPRRWGNLKKRVVLMKQVVAPLQSDEVAKVRKWASQFEAKQFKYREYFLKIPPFQLECEDPYRILDKVSQLYDWSVASLWLQLTKIQ</sequence>
<feature type="region of interest" description="Disordered" evidence="1">
    <location>
        <begin position="1"/>
        <end position="64"/>
    </location>
</feature>
<dbReference type="InterPro" id="IPR013594">
    <property type="entry name" value="Dynein_heavy_tail"/>
</dbReference>
<evidence type="ECO:0000256" key="1">
    <source>
        <dbReference type="SAM" id="MobiDB-lite"/>
    </source>
</evidence>
<dbReference type="OrthoDB" id="6273447at2759"/>
<accession>A0A0R3T7I9</accession>
<proteinExistence type="predicted"/>